<dbReference type="Proteomes" id="UP000036947">
    <property type="component" value="Unassembled WGS sequence"/>
</dbReference>
<evidence type="ECO:0000256" key="1">
    <source>
        <dbReference type="SAM" id="MobiDB-lite"/>
    </source>
</evidence>
<evidence type="ECO:0000313" key="3">
    <source>
        <dbReference type="Proteomes" id="UP000036947"/>
    </source>
</evidence>
<feature type="region of interest" description="Disordered" evidence="1">
    <location>
        <begin position="130"/>
        <end position="174"/>
    </location>
</feature>
<comment type="caution">
    <text evidence="2">The sequence shown here is derived from an EMBL/GenBank/DDBJ whole genome shotgun (WGS) entry which is preliminary data.</text>
</comment>
<gene>
    <name evidence="2" type="ORF">TOPH_03896</name>
</gene>
<feature type="region of interest" description="Disordered" evidence="1">
    <location>
        <begin position="1"/>
        <end position="51"/>
    </location>
</feature>
<protein>
    <submittedName>
        <fullName evidence="2">Uncharacterized protein</fullName>
    </submittedName>
</protein>
<organism evidence="2 3">
    <name type="scientific">Tolypocladium ophioglossoides (strain CBS 100239)</name>
    <name type="common">Snaketongue truffleclub</name>
    <name type="synonym">Elaphocordyceps ophioglossoides</name>
    <dbReference type="NCBI Taxonomy" id="1163406"/>
    <lineage>
        <taxon>Eukaryota</taxon>
        <taxon>Fungi</taxon>
        <taxon>Dikarya</taxon>
        <taxon>Ascomycota</taxon>
        <taxon>Pezizomycotina</taxon>
        <taxon>Sordariomycetes</taxon>
        <taxon>Hypocreomycetidae</taxon>
        <taxon>Hypocreales</taxon>
        <taxon>Ophiocordycipitaceae</taxon>
        <taxon>Tolypocladium</taxon>
    </lineage>
</organism>
<dbReference type="AlphaFoldDB" id="A0A0L0NCE7"/>
<evidence type="ECO:0000313" key="2">
    <source>
        <dbReference type="EMBL" id="KND91758.1"/>
    </source>
</evidence>
<reference evidence="2 3" key="1">
    <citation type="journal article" date="2015" name="BMC Genomics">
        <title>The genome of the truffle-parasite Tolypocladium ophioglossoides and the evolution of antifungal peptaibiotics.</title>
        <authorList>
            <person name="Quandt C.A."/>
            <person name="Bushley K.E."/>
            <person name="Spatafora J.W."/>
        </authorList>
    </citation>
    <scope>NUCLEOTIDE SEQUENCE [LARGE SCALE GENOMIC DNA]</scope>
    <source>
        <strain evidence="2 3">CBS 100239</strain>
    </source>
</reference>
<accession>A0A0L0NCE7</accession>
<sequence>MSVLAPARDPRISTPAPAPTSAFPPSPAQLIQPPRLPFRLAPSRRPHLGDSSANPCPVALPRPAACLELPPPSCCFTTRLSATDASRARCFGAKGEAWRFSFRFPSTPPGTAPRASESFVAPLPLLHKATSKSLTSTTNRSSAASSAVGPSASTARGTTHRFALESRTRHTRRS</sequence>
<feature type="compositionally biased region" description="Low complexity" evidence="1">
    <location>
        <begin position="133"/>
        <end position="155"/>
    </location>
</feature>
<proteinExistence type="predicted"/>
<name>A0A0L0NCE7_TOLOC</name>
<keyword evidence="3" id="KW-1185">Reference proteome</keyword>
<feature type="compositionally biased region" description="Pro residues" evidence="1">
    <location>
        <begin position="16"/>
        <end position="27"/>
    </location>
</feature>
<dbReference type="EMBL" id="LFRF01000008">
    <property type="protein sequence ID" value="KND91758.1"/>
    <property type="molecule type" value="Genomic_DNA"/>
</dbReference>